<dbReference type="InterPro" id="IPR011257">
    <property type="entry name" value="DNA_glycosylase"/>
</dbReference>
<dbReference type="Proteomes" id="UP000037210">
    <property type="component" value="Unassembled WGS sequence"/>
</dbReference>
<reference evidence="1 2" key="1">
    <citation type="submission" date="2015-06" db="EMBL/GenBank/DDBJ databases">
        <title>New insights into the roles of widespread benthic archaea in carbon and nitrogen cycling.</title>
        <authorList>
            <person name="Lazar C.S."/>
            <person name="Baker B.J."/>
            <person name="Seitz K.W."/>
            <person name="Hyde A.S."/>
            <person name="Dick G.J."/>
            <person name="Hinrichs K.-U."/>
            <person name="Teske A.P."/>
        </authorList>
    </citation>
    <scope>NUCLEOTIDE SEQUENCE [LARGE SCALE GENOMIC DNA]</scope>
    <source>
        <strain evidence="1">DG-45</strain>
    </source>
</reference>
<dbReference type="EMBL" id="LFWZ01000001">
    <property type="protein sequence ID" value="KON31612.1"/>
    <property type="molecule type" value="Genomic_DNA"/>
</dbReference>
<evidence type="ECO:0000313" key="1">
    <source>
        <dbReference type="EMBL" id="KON31612.1"/>
    </source>
</evidence>
<dbReference type="Gene3D" id="1.10.340.30">
    <property type="entry name" value="Hypothetical protein, domain 2"/>
    <property type="match status" value="1"/>
</dbReference>
<evidence type="ECO:0008006" key="3">
    <source>
        <dbReference type="Google" id="ProtNLM"/>
    </source>
</evidence>
<dbReference type="PATRIC" id="fig|1685127.3.peg.791"/>
<protein>
    <recommendedName>
        <fullName evidence="3">HhH-GPD domain-containing protein</fullName>
    </recommendedName>
</protein>
<sequence>MRLQSYSEEFGLDVSRPEDRFKWLLASMLFARRISSELAKRTYNRFEEGGLTTPERILGAGWDRLVEVLDSGGYVRYDFSTASNLMEAVNKLLREYGSLENMHTVSDSPRDLESRLMGLKGMGPVGVNIFLRELRCVWEKADPPPSKMAEAVSKRLGLDQIRPYESALVRLNLEYCKKRLCGGCPVRDCCREAEI</sequence>
<dbReference type="GO" id="GO:0003824">
    <property type="term" value="F:catalytic activity"/>
    <property type="evidence" value="ECO:0007669"/>
    <property type="project" value="InterPro"/>
</dbReference>
<gene>
    <name evidence="1" type="ORF">AC482_00035</name>
</gene>
<accession>A0A0M0BSP4</accession>
<comment type="caution">
    <text evidence="1">The sequence shown here is derived from an EMBL/GenBank/DDBJ whole genome shotgun (WGS) entry which is preliminary data.</text>
</comment>
<evidence type="ECO:0000313" key="2">
    <source>
        <dbReference type="Proteomes" id="UP000037210"/>
    </source>
</evidence>
<proteinExistence type="predicted"/>
<dbReference type="AlphaFoldDB" id="A0A0M0BSP4"/>
<name>A0A0M0BSP4_9ARCH</name>
<organism evidence="1 2">
    <name type="scientific">miscellaneous Crenarchaeota group-15 archaeon DG-45</name>
    <dbReference type="NCBI Taxonomy" id="1685127"/>
    <lineage>
        <taxon>Archaea</taxon>
        <taxon>Candidatus Bathyarchaeota</taxon>
        <taxon>MCG-15</taxon>
    </lineage>
</organism>
<dbReference type="GO" id="GO:0006281">
    <property type="term" value="P:DNA repair"/>
    <property type="evidence" value="ECO:0007669"/>
    <property type="project" value="InterPro"/>
</dbReference>
<dbReference type="SUPFAM" id="SSF48150">
    <property type="entry name" value="DNA-glycosylase"/>
    <property type="match status" value="1"/>
</dbReference>